<name>A0AAQ1JTW4_9BURK</name>
<dbReference type="InterPro" id="IPR047183">
    <property type="entry name" value="GDO-like"/>
</dbReference>
<accession>A0AAQ1JTW4</accession>
<dbReference type="AlphaFoldDB" id="A0AAQ1JTW4"/>
<dbReference type="SUPFAM" id="SSF51182">
    <property type="entry name" value="RmlC-like cupins"/>
    <property type="match status" value="1"/>
</dbReference>
<dbReference type="PANTHER" id="PTHR41517">
    <property type="entry name" value="1,2-DIOXYGENASE PROTEIN-RELATED"/>
    <property type="match status" value="1"/>
</dbReference>
<comment type="caution">
    <text evidence="1">The sequence shown here is derived from an EMBL/GenBank/DDBJ whole genome shotgun (WGS) entry which is preliminary data.</text>
</comment>
<dbReference type="GeneID" id="61307793"/>
<proteinExistence type="predicted"/>
<dbReference type="CDD" id="cd02216">
    <property type="entry name" value="cupin_GDO-like_N"/>
    <property type="match status" value="1"/>
</dbReference>
<dbReference type="InterPro" id="IPR014710">
    <property type="entry name" value="RmlC-like_jellyroll"/>
</dbReference>
<evidence type="ECO:0000313" key="2">
    <source>
        <dbReference type="Proteomes" id="UP000183529"/>
    </source>
</evidence>
<dbReference type="InterPro" id="IPR011051">
    <property type="entry name" value="RmlC_Cupin_sf"/>
</dbReference>
<reference evidence="1 2" key="1">
    <citation type="submission" date="2016-10" db="EMBL/GenBank/DDBJ databases">
        <authorList>
            <person name="Varghese N."/>
            <person name="Submissions S."/>
        </authorList>
    </citation>
    <scope>NUCLEOTIDE SEQUENCE [LARGE SCALE GENOMIC DNA]</scope>
    <source>
        <strain evidence="1 2">LMG 22274</strain>
    </source>
</reference>
<dbReference type="RefSeq" id="WP_074983151.1">
    <property type="nucleotide sequence ID" value="NZ_CADFGN010000006.1"/>
</dbReference>
<gene>
    <name evidence="1" type="ORF">SAMN05216550_106106</name>
</gene>
<dbReference type="Gene3D" id="2.60.120.10">
    <property type="entry name" value="Jelly Rolls"/>
    <property type="match status" value="2"/>
</dbReference>
<dbReference type="Proteomes" id="UP000183529">
    <property type="component" value="Unassembled WGS sequence"/>
</dbReference>
<protein>
    <submittedName>
        <fullName evidence="1">Cupin domain-containing protein</fullName>
    </submittedName>
</protein>
<evidence type="ECO:0000313" key="1">
    <source>
        <dbReference type="EMBL" id="SEJ58958.1"/>
    </source>
</evidence>
<organism evidence="1 2">
    <name type="scientific">Paraburkholderia tropica</name>
    <dbReference type="NCBI Taxonomy" id="92647"/>
    <lineage>
        <taxon>Bacteria</taxon>
        <taxon>Pseudomonadati</taxon>
        <taxon>Pseudomonadota</taxon>
        <taxon>Betaproteobacteria</taxon>
        <taxon>Burkholderiales</taxon>
        <taxon>Burkholderiaceae</taxon>
        <taxon>Paraburkholderia</taxon>
    </lineage>
</organism>
<dbReference type="EMBL" id="FNZM01000006">
    <property type="protein sequence ID" value="SEJ58958.1"/>
    <property type="molecule type" value="Genomic_DNA"/>
</dbReference>
<dbReference type="PANTHER" id="PTHR41517:SF1">
    <property type="entry name" value="CUPIN"/>
    <property type="match status" value="1"/>
</dbReference>
<sequence length="315" mass="34021">MLDKTALSSLAFDDDTITRDAQFFEYTSSANPIGAKLISRVPYRSFAASLYDDGPTRIVPLDVSAELGCDYPATGPGLMASFLRIVAGDTLTVDPNATSQVFYVLDGAGTIAQNGTAFSFGKGDFFALPGGGQAVLSAQSTARLYYVNDAPLLAYLGAKIDVARFTPTLYPAARAQAELAKVASAPGAAQRNRVSVLLGNRHFPQTRTVTHSLWAMFGMIAPHSVQKPHRHQSIALDFIPACEPGVYTLVGTEIDEQGRIVDPVRVDWTPGMAFITPPGYWHAHFNESDSPAYVIPLQDAGLQTYLRSLDIRFAR</sequence>
<dbReference type="GO" id="GO:0051213">
    <property type="term" value="F:dioxygenase activity"/>
    <property type="evidence" value="ECO:0007669"/>
    <property type="project" value="InterPro"/>
</dbReference>